<keyword evidence="11" id="KW-1185">Reference proteome</keyword>
<dbReference type="AlphaFoldDB" id="A0A2T0SQV6"/>
<evidence type="ECO:0000256" key="3">
    <source>
        <dbReference type="ARBA" id="ARBA00022741"/>
    </source>
</evidence>
<keyword evidence="6" id="KW-1015">Disulfide bond</keyword>
<feature type="domain" description="Carbohydrate kinase FGGY N-terminal" evidence="8">
    <location>
        <begin position="6"/>
        <end position="233"/>
    </location>
</feature>
<keyword evidence="2" id="KW-0808">Transferase</keyword>
<dbReference type="CDD" id="cd07771">
    <property type="entry name" value="ASKHA_NBD_FGGY_RhaB-like"/>
    <property type="match status" value="1"/>
</dbReference>
<evidence type="ECO:0000313" key="10">
    <source>
        <dbReference type="EMBL" id="PRY35795.1"/>
    </source>
</evidence>
<organism evidence="10 11">
    <name type="scientific">Umezawaea tangerina</name>
    <dbReference type="NCBI Taxonomy" id="84725"/>
    <lineage>
        <taxon>Bacteria</taxon>
        <taxon>Bacillati</taxon>
        <taxon>Actinomycetota</taxon>
        <taxon>Actinomycetes</taxon>
        <taxon>Pseudonocardiales</taxon>
        <taxon>Pseudonocardiaceae</taxon>
        <taxon>Umezawaea</taxon>
    </lineage>
</organism>
<keyword evidence="5" id="KW-0067">ATP-binding</keyword>
<evidence type="ECO:0000256" key="6">
    <source>
        <dbReference type="ARBA" id="ARBA00023157"/>
    </source>
</evidence>
<dbReference type="InterPro" id="IPR043129">
    <property type="entry name" value="ATPase_NBD"/>
</dbReference>
<evidence type="ECO:0000256" key="1">
    <source>
        <dbReference type="ARBA" id="ARBA00009156"/>
    </source>
</evidence>
<proteinExistence type="inferred from homology"/>
<evidence type="ECO:0000256" key="7">
    <source>
        <dbReference type="ARBA" id="ARBA00023308"/>
    </source>
</evidence>
<dbReference type="GO" id="GO:0019301">
    <property type="term" value="P:rhamnose catabolic process"/>
    <property type="evidence" value="ECO:0007669"/>
    <property type="project" value="InterPro"/>
</dbReference>
<comment type="caution">
    <text evidence="10">The sequence shown here is derived from an EMBL/GenBank/DDBJ whole genome shotgun (WGS) entry which is preliminary data.</text>
</comment>
<dbReference type="PANTHER" id="PTHR10196:SF93">
    <property type="entry name" value="L-RHAMNULOKINASE"/>
    <property type="match status" value="1"/>
</dbReference>
<dbReference type="EMBL" id="PVTF01000013">
    <property type="protein sequence ID" value="PRY35795.1"/>
    <property type="molecule type" value="Genomic_DNA"/>
</dbReference>
<protein>
    <submittedName>
        <fullName evidence="10">Rhamnulokinase</fullName>
    </submittedName>
</protein>
<dbReference type="Pfam" id="PF02782">
    <property type="entry name" value="FGGY_C"/>
    <property type="match status" value="1"/>
</dbReference>
<dbReference type="GO" id="GO:0005829">
    <property type="term" value="C:cytosol"/>
    <property type="evidence" value="ECO:0007669"/>
    <property type="project" value="TreeGrafter"/>
</dbReference>
<dbReference type="InterPro" id="IPR018484">
    <property type="entry name" value="FGGY_N"/>
</dbReference>
<dbReference type="GO" id="GO:0008993">
    <property type="term" value="F:rhamnulokinase activity"/>
    <property type="evidence" value="ECO:0007669"/>
    <property type="project" value="InterPro"/>
</dbReference>
<dbReference type="SUPFAM" id="SSF53067">
    <property type="entry name" value="Actin-like ATPase domain"/>
    <property type="match status" value="2"/>
</dbReference>
<dbReference type="Pfam" id="PF00370">
    <property type="entry name" value="FGGY_N"/>
    <property type="match status" value="1"/>
</dbReference>
<evidence type="ECO:0000256" key="2">
    <source>
        <dbReference type="ARBA" id="ARBA00022679"/>
    </source>
</evidence>
<sequence length="463" mass="49487">MRRFAAVDLGASSGRVIVGEVDGNRVALTEAHRFPNRPVKIGRTLHWDVLDLYREVVDGLRLAGRLDGVGVDSWAVDYGLLDRHGGLVGNPVHYRDERTAPAVEHARELLPADLHYAATGIQFQPFNTAFQLVADDWAARGAVRALLVPDLISFWLTGQEGTEITNASTTAMLDPRTRAWSEQVADALGLDTDLFAPLREPGSVIGDVLPSIGLEHRVPVYAVGSHDTASAVVAVPARDENFAYISCGTWSLVGVELTGPVLTEDARRANFTNELGVDGTIRFLRNVMGLWLLQECHRTWGTTDPGALLAEAAALPPSPATVDATDSRFLAPGDMPERIAAACRETGRPEPRTRAELVRCVLDSLALAHRDAVADAARLSGRRVDVVHIVGGGARNELLCQLTADACGLPVVAGPVEASAFGNVLVQARAAGALDGDLRTIVRATEPLRTYAPRPEGALSRGA</sequence>
<evidence type="ECO:0000259" key="9">
    <source>
        <dbReference type="Pfam" id="PF02782"/>
    </source>
</evidence>
<dbReference type="GO" id="GO:0006071">
    <property type="term" value="P:glycerol metabolic process"/>
    <property type="evidence" value="ECO:0007669"/>
    <property type="project" value="TreeGrafter"/>
</dbReference>
<keyword evidence="7" id="KW-0684">Rhamnose metabolism</keyword>
<evidence type="ECO:0000313" key="11">
    <source>
        <dbReference type="Proteomes" id="UP000239494"/>
    </source>
</evidence>
<dbReference type="InterPro" id="IPR013449">
    <property type="entry name" value="Rhamnulokinase"/>
</dbReference>
<comment type="similarity">
    <text evidence="1">Belongs to the FGGY kinase family.</text>
</comment>
<dbReference type="OrthoDB" id="9761504at2"/>
<dbReference type="PANTHER" id="PTHR10196">
    <property type="entry name" value="SUGAR KINASE"/>
    <property type="match status" value="1"/>
</dbReference>
<gene>
    <name evidence="10" type="ORF">CLV43_113222</name>
</gene>
<dbReference type="GO" id="GO:0005524">
    <property type="term" value="F:ATP binding"/>
    <property type="evidence" value="ECO:0007669"/>
    <property type="project" value="UniProtKB-KW"/>
</dbReference>
<dbReference type="GO" id="GO:0004370">
    <property type="term" value="F:glycerol kinase activity"/>
    <property type="evidence" value="ECO:0007669"/>
    <property type="project" value="TreeGrafter"/>
</dbReference>
<name>A0A2T0SQV6_9PSEU</name>
<accession>A0A2T0SQV6</accession>
<evidence type="ECO:0000256" key="5">
    <source>
        <dbReference type="ARBA" id="ARBA00022840"/>
    </source>
</evidence>
<reference evidence="10 11" key="1">
    <citation type="submission" date="2018-03" db="EMBL/GenBank/DDBJ databases">
        <title>Genomic Encyclopedia of Archaeal and Bacterial Type Strains, Phase II (KMG-II): from individual species to whole genera.</title>
        <authorList>
            <person name="Goeker M."/>
        </authorList>
    </citation>
    <scope>NUCLEOTIDE SEQUENCE [LARGE SCALE GENOMIC DNA]</scope>
    <source>
        <strain evidence="10 11">DSM 44720</strain>
    </source>
</reference>
<dbReference type="InterPro" id="IPR018485">
    <property type="entry name" value="FGGY_C"/>
</dbReference>
<dbReference type="Gene3D" id="3.30.420.40">
    <property type="match status" value="2"/>
</dbReference>
<evidence type="ECO:0000256" key="4">
    <source>
        <dbReference type="ARBA" id="ARBA00022777"/>
    </source>
</evidence>
<keyword evidence="3" id="KW-0547">Nucleotide-binding</keyword>
<dbReference type="Proteomes" id="UP000239494">
    <property type="component" value="Unassembled WGS sequence"/>
</dbReference>
<feature type="domain" description="Carbohydrate kinase FGGY C-terminal" evidence="9">
    <location>
        <begin position="243"/>
        <end position="431"/>
    </location>
</feature>
<dbReference type="RefSeq" id="WP_106193373.1">
    <property type="nucleotide sequence ID" value="NZ_PVTF01000013.1"/>
</dbReference>
<keyword evidence="4 10" id="KW-0418">Kinase</keyword>
<evidence type="ECO:0000259" key="8">
    <source>
        <dbReference type="Pfam" id="PF00370"/>
    </source>
</evidence>